<name>A0A975BUV2_9BACT</name>
<dbReference type="Proteomes" id="UP000663722">
    <property type="component" value="Chromosome"/>
</dbReference>
<reference evidence="1" key="1">
    <citation type="journal article" date="2021" name="Microb. Physiol.">
        <title>Proteogenomic Insights into the Physiology of Marine, Sulfate-Reducing, Filamentous Desulfonema limicola and Desulfonema magnum.</title>
        <authorList>
            <person name="Schnaars V."/>
            <person name="Wohlbrand L."/>
            <person name="Scheve S."/>
            <person name="Hinrichs C."/>
            <person name="Reinhardt R."/>
            <person name="Rabus R."/>
        </authorList>
    </citation>
    <scope>NUCLEOTIDE SEQUENCE</scope>
    <source>
        <strain evidence="1">4be13</strain>
    </source>
</reference>
<evidence type="ECO:0000313" key="1">
    <source>
        <dbReference type="EMBL" id="QTA92255.1"/>
    </source>
</evidence>
<gene>
    <name evidence="1" type="ORF">dnm_083310</name>
</gene>
<dbReference type="EMBL" id="CP061800">
    <property type="protein sequence ID" value="QTA92255.1"/>
    <property type="molecule type" value="Genomic_DNA"/>
</dbReference>
<sequence length="148" mass="17491">MRRYALSYHKEGDCIEYFITDKITHENISRALVLSLNRYSNQINVAKFYPELAKQTESKYLSAACFYLLIHHFAKCCHVSEKYRIFLQTRPPVYKDFYSLLNDFDLQIKRAVLCETVEVWGDYPPVPVDTSMIEEKVLEDDEPAFLFE</sequence>
<organism evidence="1 2">
    <name type="scientific">Desulfonema magnum</name>
    <dbReference type="NCBI Taxonomy" id="45655"/>
    <lineage>
        <taxon>Bacteria</taxon>
        <taxon>Pseudomonadati</taxon>
        <taxon>Thermodesulfobacteriota</taxon>
        <taxon>Desulfobacteria</taxon>
        <taxon>Desulfobacterales</taxon>
        <taxon>Desulfococcaceae</taxon>
        <taxon>Desulfonema</taxon>
    </lineage>
</organism>
<proteinExistence type="predicted"/>
<dbReference type="AlphaFoldDB" id="A0A975BUV2"/>
<protein>
    <submittedName>
        <fullName evidence="1">Uncharacterized protein</fullName>
    </submittedName>
</protein>
<keyword evidence="2" id="KW-1185">Reference proteome</keyword>
<evidence type="ECO:0000313" key="2">
    <source>
        <dbReference type="Proteomes" id="UP000663722"/>
    </source>
</evidence>
<accession>A0A975BUV2</accession>
<dbReference type="KEGG" id="dmm:dnm_083310"/>